<name>A0A6J5RH49_9CAUD</name>
<sequence>MSECDDVNPNVRDICACTRAGMTLTQCNHRRALWGKPALTQLPGDGPQEPVKNDVKPLTTIEKITSFAAVTAHTVWRVVTLRPGLLTDEEMQPRLDICNACEWLTATKTCAKCGCSCNRENTNVWLLKIAHATSHCPAGKW</sequence>
<evidence type="ECO:0000313" key="1">
    <source>
        <dbReference type="EMBL" id="CAB4191675.1"/>
    </source>
</evidence>
<protein>
    <submittedName>
        <fullName evidence="1">Uncharacterized protein</fullName>
    </submittedName>
</protein>
<accession>A0A6J5RH49</accession>
<gene>
    <name evidence="1" type="ORF">UFOVP1229_83</name>
</gene>
<reference evidence="1" key="1">
    <citation type="submission" date="2020-05" db="EMBL/GenBank/DDBJ databases">
        <authorList>
            <person name="Chiriac C."/>
            <person name="Salcher M."/>
            <person name="Ghai R."/>
            <person name="Kavagutti S V."/>
        </authorList>
    </citation>
    <scope>NUCLEOTIDE SEQUENCE</scope>
</reference>
<proteinExistence type="predicted"/>
<dbReference type="EMBL" id="LR797178">
    <property type="protein sequence ID" value="CAB4191675.1"/>
    <property type="molecule type" value="Genomic_DNA"/>
</dbReference>
<organism evidence="1">
    <name type="scientific">uncultured Caudovirales phage</name>
    <dbReference type="NCBI Taxonomy" id="2100421"/>
    <lineage>
        <taxon>Viruses</taxon>
        <taxon>Duplodnaviria</taxon>
        <taxon>Heunggongvirae</taxon>
        <taxon>Uroviricota</taxon>
        <taxon>Caudoviricetes</taxon>
        <taxon>Peduoviridae</taxon>
        <taxon>Maltschvirus</taxon>
        <taxon>Maltschvirus maltsch</taxon>
    </lineage>
</organism>